<sequence>MTDLNPTPMLARAHGPSGDTVGYADAACTAGFGAVDPSGKDLSIGRSAGGNRLLEPTVAA</sequence>
<evidence type="ECO:0000313" key="3">
    <source>
        <dbReference type="Proteomes" id="UP001596432"/>
    </source>
</evidence>
<proteinExistence type="predicted"/>
<keyword evidence="3" id="KW-1185">Reference proteome</keyword>
<dbReference type="EMBL" id="JBHTAS010000001">
    <property type="protein sequence ID" value="MFC7142663.1"/>
    <property type="molecule type" value="Genomic_DNA"/>
</dbReference>
<dbReference type="Proteomes" id="UP001596432">
    <property type="component" value="Unassembled WGS sequence"/>
</dbReference>
<protein>
    <submittedName>
        <fullName evidence="2">Uncharacterized protein</fullName>
    </submittedName>
</protein>
<reference evidence="2 3" key="1">
    <citation type="journal article" date="2019" name="Int. J. Syst. Evol. Microbiol.">
        <title>The Global Catalogue of Microorganisms (GCM) 10K type strain sequencing project: providing services to taxonomists for standard genome sequencing and annotation.</title>
        <authorList>
            <consortium name="The Broad Institute Genomics Platform"/>
            <consortium name="The Broad Institute Genome Sequencing Center for Infectious Disease"/>
            <person name="Wu L."/>
            <person name="Ma J."/>
        </authorList>
    </citation>
    <scope>NUCLEOTIDE SEQUENCE [LARGE SCALE GENOMIC DNA]</scope>
    <source>
        <strain evidence="2 3">XZYJT29</strain>
    </source>
</reference>
<dbReference type="AlphaFoldDB" id="A0ABD5Y9W6"/>
<evidence type="ECO:0000256" key="1">
    <source>
        <dbReference type="SAM" id="MobiDB-lite"/>
    </source>
</evidence>
<evidence type="ECO:0000313" key="2">
    <source>
        <dbReference type="EMBL" id="MFC7142663.1"/>
    </source>
</evidence>
<dbReference type="GeneID" id="78823012"/>
<organism evidence="2 3">
    <name type="scientific">Halosimplex aquaticum</name>
    <dbReference type="NCBI Taxonomy" id="3026162"/>
    <lineage>
        <taxon>Archaea</taxon>
        <taxon>Methanobacteriati</taxon>
        <taxon>Methanobacteriota</taxon>
        <taxon>Stenosarchaea group</taxon>
        <taxon>Halobacteria</taxon>
        <taxon>Halobacteriales</taxon>
        <taxon>Haloarculaceae</taxon>
        <taxon>Halosimplex</taxon>
    </lineage>
</organism>
<dbReference type="RefSeq" id="WP_274323719.1">
    <property type="nucleotide sequence ID" value="NZ_CP118158.1"/>
</dbReference>
<feature type="region of interest" description="Disordered" evidence="1">
    <location>
        <begin position="36"/>
        <end position="60"/>
    </location>
</feature>
<name>A0ABD5Y9W6_9EURY</name>
<accession>A0ABD5Y9W6</accession>
<gene>
    <name evidence="2" type="ORF">ACFQMA_22870</name>
</gene>
<comment type="caution">
    <text evidence="2">The sequence shown here is derived from an EMBL/GenBank/DDBJ whole genome shotgun (WGS) entry which is preliminary data.</text>
</comment>